<dbReference type="Proteomes" id="UP000282211">
    <property type="component" value="Unassembled WGS sequence"/>
</dbReference>
<evidence type="ECO:0000256" key="1">
    <source>
        <dbReference type="SAM" id="MobiDB-lite"/>
    </source>
</evidence>
<keyword evidence="4" id="KW-1185">Reference proteome</keyword>
<evidence type="ECO:0000313" key="3">
    <source>
        <dbReference type="EMBL" id="RKQ71127.1"/>
    </source>
</evidence>
<proteinExistence type="predicted"/>
<keyword evidence="2" id="KW-1133">Transmembrane helix</keyword>
<sequence length="60" mass="6489">MKTELLHTKTFRSPNKSSNRPADNPSTPQLVALALGSATIAILAAIVMDQFVSQFVIHIP</sequence>
<dbReference type="AlphaFoldDB" id="A0A420WJE4"/>
<feature type="compositionally biased region" description="Polar residues" evidence="1">
    <location>
        <begin position="11"/>
        <end position="27"/>
    </location>
</feature>
<organism evidence="3 4">
    <name type="scientific">Litorimonas taeanensis</name>
    <dbReference type="NCBI Taxonomy" id="568099"/>
    <lineage>
        <taxon>Bacteria</taxon>
        <taxon>Pseudomonadati</taxon>
        <taxon>Pseudomonadota</taxon>
        <taxon>Alphaproteobacteria</taxon>
        <taxon>Maricaulales</taxon>
        <taxon>Robiginitomaculaceae</taxon>
    </lineage>
</organism>
<gene>
    <name evidence="3" type="ORF">DES40_0438</name>
</gene>
<dbReference type="EMBL" id="RBII01000001">
    <property type="protein sequence ID" value="RKQ71127.1"/>
    <property type="molecule type" value="Genomic_DNA"/>
</dbReference>
<keyword evidence="2" id="KW-0472">Membrane</keyword>
<reference evidence="3 4" key="1">
    <citation type="submission" date="2018-10" db="EMBL/GenBank/DDBJ databases">
        <title>Genomic Encyclopedia of Type Strains, Phase IV (KMG-IV): sequencing the most valuable type-strain genomes for metagenomic binning, comparative biology and taxonomic classification.</title>
        <authorList>
            <person name="Goeker M."/>
        </authorList>
    </citation>
    <scope>NUCLEOTIDE SEQUENCE [LARGE SCALE GENOMIC DNA]</scope>
    <source>
        <strain evidence="3 4">DSM 22008</strain>
    </source>
</reference>
<name>A0A420WJE4_9PROT</name>
<evidence type="ECO:0000256" key="2">
    <source>
        <dbReference type="SAM" id="Phobius"/>
    </source>
</evidence>
<evidence type="ECO:0000313" key="4">
    <source>
        <dbReference type="Proteomes" id="UP000282211"/>
    </source>
</evidence>
<accession>A0A420WJE4</accession>
<protein>
    <submittedName>
        <fullName evidence="3">Uncharacterized protein</fullName>
    </submittedName>
</protein>
<feature type="region of interest" description="Disordered" evidence="1">
    <location>
        <begin position="1"/>
        <end position="27"/>
    </location>
</feature>
<comment type="caution">
    <text evidence="3">The sequence shown here is derived from an EMBL/GenBank/DDBJ whole genome shotgun (WGS) entry which is preliminary data.</text>
</comment>
<dbReference type="InParanoid" id="A0A420WJE4"/>
<feature type="transmembrane region" description="Helical" evidence="2">
    <location>
        <begin position="30"/>
        <end position="48"/>
    </location>
</feature>
<keyword evidence="2" id="KW-0812">Transmembrane</keyword>